<dbReference type="Proteomes" id="UP000184384">
    <property type="component" value="Unassembled WGS sequence"/>
</dbReference>
<organism evidence="2 3">
    <name type="scientific">Flavobacterium granuli</name>
    <dbReference type="NCBI Taxonomy" id="280093"/>
    <lineage>
        <taxon>Bacteria</taxon>
        <taxon>Pseudomonadati</taxon>
        <taxon>Bacteroidota</taxon>
        <taxon>Flavobacteriia</taxon>
        <taxon>Flavobacteriales</taxon>
        <taxon>Flavobacteriaceae</taxon>
        <taxon>Flavobacterium</taxon>
    </lineage>
</organism>
<dbReference type="STRING" id="280093.SAMN05443373_11054"/>
<evidence type="ECO:0000313" key="2">
    <source>
        <dbReference type="EMBL" id="SHH27374.1"/>
    </source>
</evidence>
<name>A0A1M5RM26_9FLAO</name>
<dbReference type="Proteomes" id="UP000237771">
    <property type="component" value="Unassembled WGS sequence"/>
</dbReference>
<dbReference type="OrthoDB" id="1093799at2"/>
<protein>
    <submittedName>
        <fullName evidence="2">Uncharacterized protein</fullName>
    </submittedName>
</protein>
<reference evidence="2" key="1">
    <citation type="submission" date="2016-11" db="EMBL/GenBank/DDBJ databases">
        <authorList>
            <person name="Jaros S."/>
            <person name="Januszkiewicz K."/>
            <person name="Wedrychowicz H."/>
        </authorList>
    </citation>
    <scope>NUCLEOTIDE SEQUENCE [LARGE SCALE GENOMIC DNA]</scope>
    <source>
        <strain evidence="2">DSM 19729</strain>
    </source>
</reference>
<dbReference type="EMBL" id="FQWO01000010">
    <property type="protein sequence ID" value="SHH27374.1"/>
    <property type="molecule type" value="Genomic_DNA"/>
</dbReference>
<evidence type="ECO:0000313" key="4">
    <source>
        <dbReference type="Proteomes" id="UP000237771"/>
    </source>
</evidence>
<dbReference type="AlphaFoldDB" id="A0A1M5RM26"/>
<dbReference type="RefSeq" id="WP_072944945.1">
    <property type="nucleotide sequence ID" value="NZ_FQWO01000010.1"/>
</dbReference>
<gene>
    <name evidence="1" type="ORF">BC624_10668</name>
    <name evidence="2" type="ORF">SAMN05443373_11054</name>
</gene>
<evidence type="ECO:0000313" key="1">
    <source>
        <dbReference type="EMBL" id="PRZ22820.1"/>
    </source>
</evidence>
<reference evidence="1 4" key="3">
    <citation type="submission" date="2018-03" db="EMBL/GenBank/DDBJ databases">
        <title>Genomic Encyclopedia of Archaeal and Bacterial Type Strains, Phase II (KMG-II): from individual species to whole genera.</title>
        <authorList>
            <person name="Goeker M."/>
        </authorList>
    </citation>
    <scope>NUCLEOTIDE SEQUENCE [LARGE SCALE GENOMIC DNA]</scope>
    <source>
        <strain evidence="1 4">DSM 17797</strain>
    </source>
</reference>
<proteinExistence type="predicted"/>
<sequence>MYKKIMIIAGILTLMFNTNVLGQEKISTYNSAYLSKNFEIQAGKPNEKGDFDYYIDCFSSDSSSKKASLMLKNKEVPEFIEFLSSIKDTFLKWKQTAIENKVTELDKKIEYKNLNYRGAFLYGKWNFDYSVNLSTRFRIINDKYLLIIDSDALQSSSNQFIKSDGFRFVFSSAQEIDELINGLEIEKVKAFYADKNGKEGLFKN</sequence>
<dbReference type="EMBL" id="PVUB01000006">
    <property type="protein sequence ID" value="PRZ22820.1"/>
    <property type="molecule type" value="Genomic_DNA"/>
</dbReference>
<evidence type="ECO:0000313" key="3">
    <source>
        <dbReference type="Proteomes" id="UP000184384"/>
    </source>
</evidence>
<keyword evidence="4" id="KW-1185">Reference proteome</keyword>
<accession>A0A1M5RM26</accession>
<reference evidence="3" key="2">
    <citation type="submission" date="2016-11" db="EMBL/GenBank/DDBJ databases">
        <authorList>
            <person name="Varghese N."/>
            <person name="Submissions S."/>
        </authorList>
    </citation>
    <scope>NUCLEOTIDE SEQUENCE [LARGE SCALE GENOMIC DNA]</scope>
    <source>
        <strain evidence="3">DSM 19729</strain>
    </source>
</reference>